<feature type="region of interest" description="Disordered" evidence="1">
    <location>
        <begin position="1"/>
        <end position="36"/>
    </location>
</feature>
<feature type="compositionally biased region" description="Basic residues" evidence="1">
    <location>
        <begin position="16"/>
        <end position="26"/>
    </location>
</feature>
<protein>
    <submittedName>
        <fullName evidence="2">Uncharacterized protein</fullName>
    </submittedName>
</protein>
<dbReference type="Proteomes" id="UP000078240">
    <property type="component" value="Unassembled WGS sequence"/>
</dbReference>
<reference evidence="2 3" key="1">
    <citation type="submission" date="2016-01" db="EMBL/GenBank/DDBJ databases">
        <title>Biosynthesis of antibiotic leucinostatins and their inhibition on Phytophthora in bio-control Purpureocillium lilacinum.</title>
        <authorList>
            <person name="Wang G."/>
            <person name="Liu Z."/>
            <person name="Lin R."/>
            <person name="Li E."/>
            <person name="Mao Z."/>
            <person name="Ling J."/>
            <person name="Yin W."/>
            <person name="Xie B."/>
        </authorList>
    </citation>
    <scope>NUCLEOTIDE SEQUENCE [LARGE SCALE GENOMIC DNA]</scope>
    <source>
        <strain evidence="2">PLBJ-1</strain>
    </source>
</reference>
<feature type="compositionally biased region" description="Pro residues" evidence="1">
    <location>
        <begin position="92"/>
        <end position="103"/>
    </location>
</feature>
<gene>
    <name evidence="2" type="ORF">VFPBJ_10008</name>
</gene>
<proteinExistence type="predicted"/>
<accession>A0A179GBD8</accession>
<evidence type="ECO:0000256" key="1">
    <source>
        <dbReference type="SAM" id="MobiDB-lite"/>
    </source>
</evidence>
<comment type="caution">
    <text evidence="2">The sequence shown here is derived from an EMBL/GenBank/DDBJ whole genome shotgun (WGS) entry which is preliminary data.</text>
</comment>
<dbReference type="AlphaFoldDB" id="A0A179GBD8"/>
<dbReference type="EMBL" id="LSBH01000009">
    <property type="protein sequence ID" value="OAQ74713.1"/>
    <property type="molecule type" value="Genomic_DNA"/>
</dbReference>
<evidence type="ECO:0000313" key="3">
    <source>
        <dbReference type="Proteomes" id="UP000078240"/>
    </source>
</evidence>
<sequence length="147" mass="16346">MPIHDSQTYASEQQRRNSKAKQHPHAQQRGNPKGVMYPVHTRLSVLPLWAPLTSFPSLRSRVGEIYPHTLLGPSGNLVCAGGRWDDQQQVSQPPPPPAPPPSSTPFRRVNPKYLSASHTALLLVSPTFPSKNIARASHSYTPKHHER</sequence>
<evidence type="ECO:0000313" key="2">
    <source>
        <dbReference type="EMBL" id="OAQ74713.1"/>
    </source>
</evidence>
<name>A0A179GBD8_PURLI</name>
<feature type="region of interest" description="Disordered" evidence="1">
    <location>
        <begin position="80"/>
        <end position="111"/>
    </location>
</feature>
<feature type="compositionally biased region" description="Polar residues" evidence="1">
    <location>
        <begin position="1"/>
        <end position="12"/>
    </location>
</feature>
<organism evidence="2 3">
    <name type="scientific">Purpureocillium lilacinum</name>
    <name type="common">Paecilomyces lilacinus</name>
    <dbReference type="NCBI Taxonomy" id="33203"/>
    <lineage>
        <taxon>Eukaryota</taxon>
        <taxon>Fungi</taxon>
        <taxon>Dikarya</taxon>
        <taxon>Ascomycota</taxon>
        <taxon>Pezizomycotina</taxon>
        <taxon>Sordariomycetes</taxon>
        <taxon>Hypocreomycetidae</taxon>
        <taxon>Hypocreales</taxon>
        <taxon>Ophiocordycipitaceae</taxon>
        <taxon>Purpureocillium</taxon>
    </lineage>
</organism>